<dbReference type="Proteomes" id="UP001319104">
    <property type="component" value="Unassembled WGS sequence"/>
</dbReference>
<organism evidence="1 2">
    <name type="scientific">Litoribacter ruber</name>
    <dbReference type="NCBI Taxonomy" id="702568"/>
    <lineage>
        <taxon>Bacteria</taxon>
        <taxon>Pseudomonadati</taxon>
        <taxon>Bacteroidota</taxon>
        <taxon>Cytophagia</taxon>
        <taxon>Cytophagales</taxon>
        <taxon>Cyclobacteriaceae</taxon>
        <taxon>Litoribacter</taxon>
    </lineage>
</organism>
<dbReference type="AlphaFoldDB" id="A0AAP2G3I2"/>
<dbReference type="RefSeq" id="WP_213944365.1">
    <property type="nucleotide sequence ID" value="NZ_JAHCMY010000002.1"/>
</dbReference>
<evidence type="ECO:0000313" key="1">
    <source>
        <dbReference type="EMBL" id="MBS9523475.1"/>
    </source>
</evidence>
<proteinExistence type="predicted"/>
<keyword evidence="2" id="KW-1185">Reference proteome</keyword>
<comment type="caution">
    <text evidence="1">The sequence shown here is derived from an EMBL/GenBank/DDBJ whole genome shotgun (WGS) entry which is preliminary data.</text>
</comment>
<evidence type="ECO:0000313" key="2">
    <source>
        <dbReference type="Proteomes" id="UP001319104"/>
    </source>
</evidence>
<name>A0AAP2G3I2_9BACT</name>
<protein>
    <submittedName>
        <fullName evidence="1">Uncharacterized protein</fullName>
    </submittedName>
</protein>
<gene>
    <name evidence="1" type="ORF">KI659_05515</name>
</gene>
<dbReference type="EMBL" id="JAHCMY010000002">
    <property type="protein sequence ID" value="MBS9523475.1"/>
    <property type="molecule type" value="Genomic_DNA"/>
</dbReference>
<accession>A0AAP2G3I2</accession>
<sequence length="115" mass="12732">MKHLLIIFAIMASGFISEAKVGKSIDSTETEVLNTSFNQRFFDWETGEVEIWVEGTYNVATETVNVTSIIAYYEGEARAINSYTIHSEFPGGNFLLGGSVSIFQGTYSFGIQPSR</sequence>
<reference evidence="1 2" key="1">
    <citation type="submission" date="2021-05" db="EMBL/GenBank/DDBJ databases">
        <authorList>
            <person name="Zhang Z.D."/>
            <person name="Osman G."/>
        </authorList>
    </citation>
    <scope>NUCLEOTIDE SEQUENCE [LARGE SCALE GENOMIC DNA]</scope>
    <source>
        <strain evidence="1 2">KCTC 32217</strain>
    </source>
</reference>